<keyword evidence="2" id="KW-1185">Reference proteome</keyword>
<accession>A0AAW0AK77</accession>
<organism evidence="1 2">
    <name type="scientific">Favolaschia claudopus</name>
    <dbReference type="NCBI Taxonomy" id="2862362"/>
    <lineage>
        <taxon>Eukaryota</taxon>
        <taxon>Fungi</taxon>
        <taxon>Dikarya</taxon>
        <taxon>Basidiomycota</taxon>
        <taxon>Agaricomycotina</taxon>
        <taxon>Agaricomycetes</taxon>
        <taxon>Agaricomycetidae</taxon>
        <taxon>Agaricales</taxon>
        <taxon>Marasmiineae</taxon>
        <taxon>Mycenaceae</taxon>
        <taxon>Favolaschia</taxon>
    </lineage>
</organism>
<reference evidence="1 2" key="1">
    <citation type="journal article" date="2024" name="J Genomics">
        <title>Draft genome sequencing and assembly of Favolaschia claudopus CIRM-BRFM 2984 isolated from oak limbs.</title>
        <authorList>
            <person name="Navarro D."/>
            <person name="Drula E."/>
            <person name="Chaduli D."/>
            <person name="Cazenave R."/>
            <person name="Ahrendt S."/>
            <person name="Wang J."/>
            <person name="Lipzen A."/>
            <person name="Daum C."/>
            <person name="Barry K."/>
            <person name="Grigoriev I.V."/>
            <person name="Favel A."/>
            <person name="Rosso M.N."/>
            <person name="Martin F."/>
        </authorList>
    </citation>
    <scope>NUCLEOTIDE SEQUENCE [LARGE SCALE GENOMIC DNA]</scope>
    <source>
        <strain evidence="1 2">CIRM-BRFM 2984</strain>
    </source>
</reference>
<protein>
    <submittedName>
        <fullName evidence="1">Uncharacterized protein</fullName>
    </submittedName>
</protein>
<sequence length="263" mass="29490">MFCSSNSTRSALSSKHLKSRSPFSAHDSAYSFTKLYIAHDRSCCNISIRKRPGHTTVGLESQYSIPRYKDGRKVKWHTGAVVNSNSTFPIPLPSVNGHSFGHPCSRAAVHCNWRTRSTKSTLPIKIDSAIPDLESYLECVVAVCLGNEEEGRQDRLWGRFTYIFGKERHRQATRYGSQPCDTFIRITPSVLVRDAWTDDISSIEHAYVRLSLSLSGLLYSSACIPAHTVISYRSSHVRVSQKYEAALAGPQVKPRIIQIEIKT</sequence>
<comment type="caution">
    <text evidence="1">The sequence shown here is derived from an EMBL/GenBank/DDBJ whole genome shotgun (WGS) entry which is preliminary data.</text>
</comment>
<evidence type="ECO:0000313" key="1">
    <source>
        <dbReference type="EMBL" id="KAK7013133.1"/>
    </source>
</evidence>
<dbReference type="AlphaFoldDB" id="A0AAW0AK77"/>
<dbReference type="Proteomes" id="UP001362999">
    <property type="component" value="Unassembled WGS sequence"/>
</dbReference>
<evidence type="ECO:0000313" key="2">
    <source>
        <dbReference type="Proteomes" id="UP001362999"/>
    </source>
</evidence>
<name>A0AAW0AK77_9AGAR</name>
<gene>
    <name evidence="1" type="ORF">R3P38DRAFT_1519659</name>
</gene>
<proteinExistence type="predicted"/>
<dbReference type="EMBL" id="JAWWNJ010000061">
    <property type="protein sequence ID" value="KAK7013133.1"/>
    <property type="molecule type" value="Genomic_DNA"/>
</dbReference>